<evidence type="ECO:0000313" key="18">
    <source>
        <dbReference type="Proteomes" id="UP000183585"/>
    </source>
</evidence>
<evidence type="ECO:0000256" key="1">
    <source>
        <dbReference type="ARBA" id="ARBA00001947"/>
    </source>
</evidence>
<dbReference type="PROSITE" id="PS52035">
    <property type="entry name" value="PEPTIDASE_M14"/>
    <property type="match status" value="1"/>
</dbReference>
<protein>
    <recommendedName>
        <fullName evidence="13">Zinc carboxypeptidase</fullName>
        <ecNumber evidence="12">3.4.17.18</ecNumber>
    </recommendedName>
</protein>
<evidence type="ECO:0000256" key="8">
    <source>
        <dbReference type="ARBA" id="ARBA00022833"/>
    </source>
</evidence>
<dbReference type="InterPro" id="IPR033810">
    <property type="entry name" value="Carboxypeptidase_T"/>
</dbReference>
<dbReference type="Pfam" id="PF00246">
    <property type="entry name" value="Peptidase_M14"/>
    <property type="match status" value="1"/>
</dbReference>
<dbReference type="InterPro" id="IPR000834">
    <property type="entry name" value="Peptidase_M14"/>
</dbReference>
<comment type="similarity">
    <text evidence="2 14">Belongs to the peptidase M14 family.</text>
</comment>
<dbReference type="EC" id="3.4.17.18" evidence="12"/>
<keyword evidence="9" id="KW-0482">Metalloprotease</keyword>
<comment type="cofactor">
    <cofactor evidence="1">
        <name>Zn(2+)</name>
        <dbReference type="ChEBI" id="CHEBI:29105"/>
    </cofactor>
</comment>
<evidence type="ECO:0000256" key="10">
    <source>
        <dbReference type="ARBA" id="ARBA00050859"/>
    </source>
</evidence>
<accession>A0A1C4YZB8</accession>
<evidence type="ECO:0000256" key="2">
    <source>
        <dbReference type="ARBA" id="ARBA00005988"/>
    </source>
</evidence>
<dbReference type="InterPro" id="IPR057247">
    <property type="entry name" value="CARBOXYPEPT_ZN_2"/>
</dbReference>
<dbReference type="FunFam" id="3.40.630.10:FF:000084">
    <property type="entry name" value="Carboxypeptidase B2"/>
    <property type="match status" value="1"/>
</dbReference>
<dbReference type="GO" id="GO:0008270">
    <property type="term" value="F:zinc ion binding"/>
    <property type="evidence" value="ECO:0007669"/>
    <property type="project" value="InterPro"/>
</dbReference>
<evidence type="ECO:0000256" key="13">
    <source>
        <dbReference type="ARBA" id="ARBA00074273"/>
    </source>
</evidence>
<dbReference type="PANTHER" id="PTHR11705:SF143">
    <property type="entry name" value="SLL0236 PROTEIN"/>
    <property type="match status" value="1"/>
</dbReference>
<evidence type="ECO:0000256" key="12">
    <source>
        <dbReference type="ARBA" id="ARBA00066554"/>
    </source>
</evidence>
<sequence length="439" mass="47355">MAFRTSTRLRRALVLATAAGLGLTVATGPVSARPAPEPAAEPVAAEYDVLGVRTLAARNAVARTGAAVDAAEHGILHVTATDAEAAAIRRLGYQVEKQAAPVHSDGVGTTGFPSADSNYHDYAELTTVVNKVVADHPTIARKISIGKSYEGRDLMAVKISDNVATDEAEPEILFNSQQHAREHLTVEMAIYLLDLFTDSYGSDSRITSIVNSREIWIVPTVNPDGSEYDIATGSYRSWRKNRQPNSGAAAVGTDLNRNWGYNWGCCGGSSGVPSSSTYRGPSAFSAPETKALRDFVNSRVVGGVQQIKANIDWHTYSQLVLWPFGYTTANTTTGMTADQYNTFATLGQRMAATNGYTPEQSSDLYITDGDSLDWMWATHGIWAYTFEMYPGSSGAGGGFYPPDEVIPAQTSRNKEAALLLSEYADCPYRVINKQAQYCS</sequence>
<keyword evidence="6 15" id="KW-0732">Signal</keyword>
<feature type="signal peptide" evidence="15">
    <location>
        <begin position="1"/>
        <end position="32"/>
    </location>
</feature>
<feature type="active site" description="Proton donor/acceptor" evidence="14">
    <location>
        <position position="387"/>
    </location>
</feature>
<dbReference type="GO" id="GO:0004181">
    <property type="term" value="F:metallocarboxypeptidase activity"/>
    <property type="evidence" value="ECO:0007669"/>
    <property type="project" value="InterPro"/>
</dbReference>
<dbReference type="SUPFAM" id="SSF53187">
    <property type="entry name" value="Zn-dependent exopeptidases"/>
    <property type="match status" value="1"/>
</dbReference>
<comment type="catalytic activity">
    <reaction evidence="10">
        <text>Releases a C-terminal residue, which may be hydrophobic or positively charged.</text>
        <dbReference type="EC" id="3.4.17.18"/>
    </reaction>
</comment>
<gene>
    <name evidence="17" type="ORF">GA0070563_10787</name>
</gene>
<keyword evidence="3 17" id="KW-0121">Carboxypeptidase</keyword>
<dbReference type="Proteomes" id="UP000183585">
    <property type="component" value="Unassembled WGS sequence"/>
</dbReference>
<evidence type="ECO:0000256" key="5">
    <source>
        <dbReference type="ARBA" id="ARBA00022723"/>
    </source>
</evidence>
<dbReference type="AlphaFoldDB" id="A0A1C4YZB8"/>
<dbReference type="PRINTS" id="PR00765">
    <property type="entry name" value="CRBOXYPTASEA"/>
</dbReference>
<evidence type="ECO:0000256" key="7">
    <source>
        <dbReference type="ARBA" id="ARBA00022801"/>
    </source>
</evidence>
<dbReference type="SMART" id="SM00631">
    <property type="entry name" value="Zn_pept"/>
    <property type="match status" value="1"/>
</dbReference>
<dbReference type="PROSITE" id="PS00133">
    <property type="entry name" value="CARBOXYPEPT_ZN_2"/>
    <property type="match status" value="1"/>
</dbReference>
<dbReference type="PANTHER" id="PTHR11705">
    <property type="entry name" value="PROTEASE FAMILY M14 CARBOXYPEPTIDASE A,B"/>
    <property type="match status" value="1"/>
</dbReference>
<organism evidence="17 18">
    <name type="scientific">Micromonospora carbonacea</name>
    <dbReference type="NCBI Taxonomy" id="47853"/>
    <lineage>
        <taxon>Bacteria</taxon>
        <taxon>Bacillati</taxon>
        <taxon>Actinomycetota</taxon>
        <taxon>Actinomycetes</taxon>
        <taxon>Micromonosporales</taxon>
        <taxon>Micromonosporaceae</taxon>
        <taxon>Micromonospora</taxon>
    </lineage>
</organism>
<evidence type="ECO:0000256" key="15">
    <source>
        <dbReference type="SAM" id="SignalP"/>
    </source>
</evidence>
<dbReference type="CDD" id="cd03859">
    <property type="entry name" value="M14_CPT"/>
    <property type="match status" value="1"/>
</dbReference>
<dbReference type="EMBL" id="FMCT01000007">
    <property type="protein sequence ID" value="SCF26024.1"/>
    <property type="molecule type" value="Genomic_DNA"/>
</dbReference>
<keyword evidence="7" id="KW-0378">Hydrolase</keyword>
<evidence type="ECO:0000256" key="9">
    <source>
        <dbReference type="ARBA" id="ARBA00023049"/>
    </source>
</evidence>
<feature type="domain" description="Peptidase M14" evidence="16">
    <location>
        <begin position="118"/>
        <end position="424"/>
    </location>
</feature>
<keyword evidence="18" id="KW-1185">Reference proteome</keyword>
<reference evidence="18" key="1">
    <citation type="submission" date="2016-06" db="EMBL/GenBank/DDBJ databases">
        <authorList>
            <person name="Varghese N."/>
            <person name="Submissions Spin"/>
        </authorList>
    </citation>
    <scope>NUCLEOTIDE SEQUENCE [LARGE SCALE GENOMIC DNA]</scope>
    <source>
        <strain evidence="18">DSM 43168</strain>
    </source>
</reference>
<dbReference type="GO" id="GO:0006508">
    <property type="term" value="P:proteolysis"/>
    <property type="evidence" value="ECO:0007669"/>
    <property type="project" value="UniProtKB-KW"/>
</dbReference>
<evidence type="ECO:0000256" key="6">
    <source>
        <dbReference type="ARBA" id="ARBA00022729"/>
    </source>
</evidence>
<name>A0A1C4YZB8_9ACTN</name>
<evidence type="ECO:0000256" key="3">
    <source>
        <dbReference type="ARBA" id="ARBA00022645"/>
    </source>
</evidence>
<keyword evidence="5" id="KW-0479">Metal-binding</keyword>
<evidence type="ECO:0000256" key="11">
    <source>
        <dbReference type="ARBA" id="ARBA00055464"/>
    </source>
</evidence>
<evidence type="ECO:0000256" key="4">
    <source>
        <dbReference type="ARBA" id="ARBA00022670"/>
    </source>
</evidence>
<dbReference type="Gene3D" id="3.40.630.10">
    <property type="entry name" value="Zn peptidases"/>
    <property type="match status" value="1"/>
</dbReference>
<comment type="function">
    <text evidence="11">Carboxypeptidase that possesses the specificities of both mammalian Cpase A and B. Thus shows broad substrate specificity, being able to cleave Cbz-Gly-Leu, Cbz-Gly-Val, Cbz-Gly-Phe, Cbz-Gly-Lys and Bz-Gly-Arg in vitro.</text>
</comment>
<dbReference type="PROSITE" id="PS00132">
    <property type="entry name" value="CARBOXYPEPT_ZN_1"/>
    <property type="match status" value="1"/>
</dbReference>
<dbReference type="GO" id="GO:0005615">
    <property type="term" value="C:extracellular space"/>
    <property type="evidence" value="ECO:0007669"/>
    <property type="project" value="TreeGrafter"/>
</dbReference>
<keyword evidence="8" id="KW-0862">Zinc</keyword>
<evidence type="ECO:0000256" key="14">
    <source>
        <dbReference type="PROSITE-ProRule" id="PRU01379"/>
    </source>
</evidence>
<dbReference type="InterPro" id="IPR057246">
    <property type="entry name" value="CARBOXYPEPT_ZN_1"/>
</dbReference>
<proteinExistence type="inferred from homology"/>
<evidence type="ECO:0000313" key="17">
    <source>
        <dbReference type="EMBL" id="SCF26024.1"/>
    </source>
</evidence>
<dbReference type="STRING" id="47853.TK50_03275"/>
<evidence type="ECO:0000259" key="16">
    <source>
        <dbReference type="PROSITE" id="PS52035"/>
    </source>
</evidence>
<feature type="chain" id="PRO_5008709752" description="Zinc carboxypeptidase" evidence="15">
    <location>
        <begin position="33"/>
        <end position="439"/>
    </location>
</feature>
<keyword evidence="4" id="KW-0645">Protease</keyword>